<sequence>MARAGTTRLLIPKCNSAPALRRDIDIMISGSNGGGDLYAIATDDGPVFRLRDAEYLHGVCHGTERGITVVREGLHTFLDHLPAAVTAPMHSVDLSAARLRRRISAESTCAG</sequence>
<evidence type="ECO:0008006" key="3">
    <source>
        <dbReference type="Google" id="ProtNLM"/>
    </source>
</evidence>
<reference evidence="2" key="1">
    <citation type="journal article" date="2019" name="Int. J. Syst. Evol. Microbiol.">
        <title>The Global Catalogue of Microorganisms (GCM) 10K type strain sequencing project: providing services to taxonomists for standard genome sequencing and annotation.</title>
        <authorList>
            <consortium name="The Broad Institute Genomics Platform"/>
            <consortium name="The Broad Institute Genome Sequencing Center for Infectious Disease"/>
            <person name="Wu L."/>
            <person name="Ma J."/>
        </authorList>
    </citation>
    <scope>NUCLEOTIDE SEQUENCE [LARGE SCALE GENOMIC DNA]</scope>
    <source>
        <strain evidence="2">JCM 17441</strain>
    </source>
</reference>
<name>A0ABP8DP26_9ACTN</name>
<proteinExistence type="predicted"/>
<dbReference type="EMBL" id="BAABAT010000042">
    <property type="protein sequence ID" value="GAA4260838.1"/>
    <property type="molecule type" value="Genomic_DNA"/>
</dbReference>
<keyword evidence="2" id="KW-1185">Reference proteome</keyword>
<evidence type="ECO:0000313" key="1">
    <source>
        <dbReference type="EMBL" id="GAA4260838.1"/>
    </source>
</evidence>
<comment type="caution">
    <text evidence="1">The sequence shown here is derived from an EMBL/GenBank/DDBJ whole genome shotgun (WGS) entry which is preliminary data.</text>
</comment>
<protein>
    <recommendedName>
        <fullName evidence="3">SMI1/KNR4 family protein</fullName>
    </recommendedName>
</protein>
<evidence type="ECO:0000313" key="2">
    <source>
        <dbReference type="Proteomes" id="UP001500620"/>
    </source>
</evidence>
<dbReference type="Proteomes" id="UP001500620">
    <property type="component" value="Unassembled WGS sequence"/>
</dbReference>
<gene>
    <name evidence="1" type="ORF">GCM10022255_091110</name>
</gene>
<organism evidence="1 2">
    <name type="scientific">Dactylosporangium darangshiense</name>
    <dbReference type="NCBI Taxonomy" id="579108"/>
    <lineage>
        <taxon>Bacteria</taxon>
        <taxon>Bacillati</taxon>
        <taxon>Actinomycetota</taxon>
        <taxon>Actinomycetes</taxon>
        <taxon>Micromonosporales</taxon>
        <taxon>Micromonosporaceae</taxon>
        <taxon>Dactylosporangium</taxon>
    </lineage>
</organism>
<accession>A0ABP8DP26</accession>